<feature type="transmembrane region" description="Helical" evidence="7">
    <location>
        <begin position="144"/>
        <end position="166"/>
    </location>
</feature>
<keyword evidence="5 7" id="KW-1133">Transmembrane helix</keyword>
<dbReference type="InterPro" id="IPR009457">
    <property type="entry name" value="THH1/TOM1/TOM3_dom"/>
</dbReference>
<dbReference type="OrthoDB" id="19798at2759"/>
<evidence type="ECO:0000256" key="3">
    <source>
        <dbReference type="ARBA" id="ARBA00022554"/>
    </source>
</evidence>
<keyword evidence="6 7" id="KW-0472">Membrane</keyword>
<evidence type="ECO:0000313" key="9">
    <source>
        <dbReference type="EMBL" id="PHT30301.1"/>
    </source>
</evidence>
<comment type="caution">
    <text evidence="9">The sequence shown here is derived from an EMBL/GenBank/DDBJ whole genome shotgun (WGS) entry which is preliminary data.</text>
</comment>
<sequence length="292" mass="33413">MTRLPLGSSPATNWWHDVNESVPWQDAIFYSLSASYALVSAVALVNNSYYAFFLFVYIESRHLGFVIYAVVRLSISSKFCIFLSKIQLIRIELRVPEYGWTTQKVFHLMNFVVNGVRAIVFGFHKHVFLFHPKARSLPTDKLRISYISINGAIYFIQGCIWVYLWVNDNSTVEFIGKIFIAVVSVIAALGFLLYGGRLFLMLRRFPIESKGRRKKLHEVGSVTAICFTCFLIRCFVVVLSAFDPDASLDVLDHPVLNLIYYLLVEILPSALVLYILRKLPPKRVSAQYHPIS</sequence>
<feature type="transmembrane region" description="Helical" evidence="7">
    <location>
        <begin position="258"/>
        <end position="276"/>
    </location>
</feature>
<comment type="similarity">
    <text evidence="2">Belongs to the plant tobamovirus multiplication TOM1 protein family.</text>
</comment>
<dbReference type="InterPro" id="IPR040226">
    <property type="entry name" value="THH1/TOM1/TOM3"/>
</dbReference>
<dbReference type="PANTHER" id="PTHR31142:SF1">
    <property type="entry name" value="TOBAMOVIRUS MULTIPLICATION PROTEIN 1"/>
    <property type="match status" value="1"/>
</dbReference>
<evidence type="ECO:0000256" key="6">
    <source>
        <dbReference type="ARBA" id="ARBA00023136"/>
    </source>
</evidence>
<gene>
    <name evidence="9" type="ORF">CQW23_30091</name>
</gene>
<accession>A0A2G2VBC7</accession>
<dbReference type="PANTHER" id="PTHR31142">
    <property type="entry name" value="TOBAMOVIRUS MULTIPLICATION PROTEIN 1-LIKE ISOFORM X1"/>
    <property type="match status" value="1"/>
</dbReference>
<protein>
    <submittedName>
        <fullName evidence="9">Tobamovirus multiplication protein 1</fullName>
    </submittedName>
</protein>
<feature type="transmembrane region" description="Helical" evidence="7">
    <location>
        <begin position="34"/>
        <end position="58"/>
    </location>
</feature>
<feature type="transmembrane region" description="Helical" evidence="7">
    <location>
        <begin position="221"/>
        <end position="242"/>
    </location>
</feature>
<keyword evidence="4 7" id="KW-0812">Transmembrane</keyword>
<organism evidence="9 10">
    <name type="scientific">Capsicum baccatum</name>
    <name type="common">Peruvian pepper</name>
    <dbReference type="NCBI Taxonomy" id="33114"/>
    <lineage>
        <taxon>Eukaryota</taxon>
        <taxon>Viridiplantae</taxon>
        <taxon>Streptophyta</taxon>
        <taxon>Embryophyta</taxon>
        <taxon>Tracheophyta</taxon>
        <taxon>Spermatophyta</taxon>
        <taxon>Magnoliopsida</taxon>
        <taxon>eudicotyledons</taxon>
        <taxon>Gunneridae</taxon>
        <taxon>Pentapetalae</taxon>
        <taxon>asterids</taxon>
        <taxon>lamiids</taxon>
        <taxon>Solanales</taxon>
        <taxon>Solanaceae</taxon>
        <taxon>Solanoideae</taxon>
        <taxon>Capsiceae</taxon>
        <taxon>Capsicum</taxon>
    </lineage>
</organism>
<evidence type="ECO:0000313" key="10">
    <source>
        <dbReference type="Proteomes" id="UP000224567"/>
    </source>
</evidence>
<comment type="subcellular location">
    <subcellularLocation>
        <location evidence="1">Vacuole membrane</location>
        <topology evidence="1">Multi-pass membrane protein</topology>
    </subcellularLocation>
</comment>
<dbReference type="GO" id="GO:0009705">
    <property type="term" value="C:plant-type vacuole membrane"/>
    <property type="evidence" value="ECO:0007669"/>
    <property type="project" value="TreeGrafter"/>
</dbReference>
<evidence type="ECO:0000256" key="5">
    <source>
        <dbReference type="ARBA" id="ARBA00022989"/>
    </source>
</evidence>
<feature type="transmembrane region" description="Helical" evidence="7">
    <location>
        <begin position="178"/>
        <end position="200"/>
    </location>
</feature>
<dbReference type="AlphaFoldDB" id="A0A2G2VBC7"/>
<evidence type="ECO:0000256" key="1">
    <source>
        <dbReference type="ARBA" id="ARBA00004128"/>
    </source>
</evidence>
<evidence type="ECO:0000259" key="8">
    <source>
        <dbReference type="Pfam" id="PF06454"/>
    </source>
</evidence>
<feature type="domain" description="THH1/TOM1/TOM3" evidence="8">
    <location>
        <begin position="133"/>
        <end position="291"/>
    </location>
</feature>
<proteinExistence type="inferred from homology"/>
<evidence type="ECO:0000256" key="4">
    <source>
        <dbReference type="ARBA" id="ARBA00022692"/>
    </source>
</evidence>
<evidence type="ECO:0000256" key="2">
    <source>
        <dbReference type="ARBA" id="ARBA00006779"/>
    </source>
</evidence>
<dbReference type="EMBL" id="MLFT02000043">
    <property type="protein sequence ID" value="PHT30301.1"/>
    <property type="molecule type" value="Genomic_DNA"/>
</dbReference>
<feature type="domain" description="THH1/TOM1/TOM3" evidence="8">
    <location>
        <begin position="11"/>
        <end position="46"/>
    </location>
</feature>
<keyword evidence="10" id="KW-1185">Reference proteome</keyword>
<dbReference type="Pfam" id="PF06454">
    <property type="entry name" value="THH1_TOM1-3_dom"/>
    <property type="match status" value="2"/>
</dbReference>
<reference evidence="10" key="2">
    <citation type="journal article" date="2017" name="J. Anim. Genet.">
        <title>Multiple reference genome sequences of hot pepper reveal the massive evolution of plant disease resistance genes by retroduplication.</title>
        <authorList>
            <person name="Kim S."/>
            <person name="Park J."/>
            <person name="Yeom S.-I."/>
            <person name="Kim Y.-M."/>
            <person name="Seo E."/>
            <person name="Kim K.-T."/>
            <person name="Kim M.-S."/>
            <person name="Lee J.M."/>
            <person name="Cheong K."/>
            <person name="Shin H.-S."/>
            <person name="Kim S.-B."/>
            <person name="Han K."/>
            <person name="Lee J."/>
            <person name="Park M."/>
            <person name="Lee H.-A."/>
            <person name="Lee H.-Y."/>
            <person name="Lee Y."/>
            <person name="Oh S."/>
            <person name="Lee J.H."/>
            <person name="Choi E."/>
            <person name="Choi E."/>
            <person name="Lee S.E."/>
            <person name="Jeon J."/>
            <person name="Kim H."/>
            <person name="Choi G."/>
            <person name="Song H."/>
            <person name="Lee J."/>
            <person name="Lee S.-C."/>
            <person name="Kwon J.-K."/>
            <person name="Lee H.-Y."/>
            <person name="Koo N."/>
            <person name="Hong Y."/>
            <person name="Kim R.W."/>
            <person name="Kang W.-H."/>
            <person name="Huh J.H."/>
            <person name="Kang B.-C."/>
            <person name="Yang T.-J."/>
            <person name="Lee Y.-H."/>
            <person name="Bennetzen J.L."/>
            <person name="Choi D."/>
        </authorList>
    </citation>
    <scope>NUCLEOTIDE SEQUENCE [LARGE SCALE GENOMIC DNA]</scope>
    <source>
        <strain evidence="10">cv. PBC81</strain>
    </source>
</reference>
<evidence type="ECO:0000256" key="7">
    <source>
        <dbReference type="SAM" id="Phobius"/>
    </source>
</evidence>
<keyword evidence="3" id="KW-0926">Vacuole</keyword>
<dbReference type="Proteomes" id="UP000224567">
    <property type="component" value="Unassembled WGS sequence"/>
</dbReference>
<reference evidence="9 10" key="1">
    <citation type="journal article" date="2017" name="Genome Biol.">
        <title>New reference genome sequences of hot pepper reveal the massive evolution of plant disease-resistance genes by retroduplication.</title>
        <authorList>
            <person name="Kim S."/>
            <person name="Park J."/>
            <person name="Yeom S.I."/>
            <person name="Kim Y.M."/>
            <person name="Seo E."/>
            <person name="Kim K.T."/>
            <person name="Kim M.S."/>
            <person name="Lee J.M."/>
            <person name="Cheong K."/>
            <person name="Shin H.S."/>
            <person name="Kim S.B."/>
            <person name="Han K."/>
            <person name="Lee J."/>
            <person name="Park M."/>
            <person name="Lee H.A."/>
            <person name="Lee H.Y."/>
            <person name="Lee Y."/>
            <person name="Oh S."/>
            <person name="Lee J.H."/>
            <person name="Choi E."/>
            <person name="Choi E."/>
            <person name="Lee S.E."/>
            <person name="Jeon J."/>
            <person name="Kim H."/>
            <person name="Choi G."/>
            <person name="Song H."/>
            <person name="Lee J."/>
            <person name="Lee S.C."/>
            <person name="Kwon J.K."/>
            <person name="Lee H.Y."/>
            <person name="Koo N."/>
            <person name="Hong Y."/>
            <person name="Kim R.W."/>
            <person name="Kang W.H."/>
            <person name="Huh J.H."/>
            <person name="Kang B.C."/>
            <person name="Yang T.J."/>
            <person name="Lee Y.H."/>
            <person name="Bennetzen J.L."/>
            <person name="Choi D."/>
        </authorList>
    </citation>
    <scope>NUCLEOTIDE SEQUENCE [LARGE SCALE GENOMIC DNA]</scope>
    <source>
        <strain evidence="10">cv. PBC81</strain>
    </source>
</reference>
<name>A0A2G2VBC7_CAPBA</name>